<proteinExistence type="predicted"/>
<dbReference type="Proteomes" id="UP000604383">
    <property type="component" value="Unassembled WGS sequence"/>
</dbReference>
<dbReference type="AlphaFoldDB" id="A0A099IA29"/>
<dbReference type="EMBL" id="JAKTMA010000029">
    <property type="protein sequence ID" value="MCR0234183.1"/>
    <property type="molecule type" value="Genomic_DNA"/>
</dbReference>
<organism evidence="2 5">
    <name type="scientific">Clostridium innocuum</name>
    <dbReference type="NCBI Taxonomy" id="1522"/>
    <lineage>
        <taxon>Bacteria</taxon>
        <taxon>Bacillati</taxon>
        <taxon>Bacillota</taxon>
        <taxon>Clostridia</taxon>
        <taxon>Eubacteriales</taxon>
        <taxon>Clostridiaceae</taxon>
        <taxon>Clostridium</taxon>
    </lineage>
</organism>
<dbReference type="InterPro" id="IPR016152">
    <property type="entry name" value="PTrfase/Anion_transptr"/>
</dbReference>
<evidence type="ECO:0000313" key="3">
    <source>
        <dbReference type="EMBL" id="MCR0234183.1"/>
    </source>
</evidence>
<feature type="domain" description="PTS EIIA type-2" evidence="1">
    <location>
        <begin position="1"/>
        <end position="143"/>
    </location>
</feature>
<dbReference type="PANTHER" id="PTHR47738">
    <property type="entry name" value="PTS SYSTEM FRUCTOSE-LIKE EIIA COMPONENT-RELATED"/>
    <property type="match status" value="1"/>
</dbReference>
<dbReference type="Gene3D" id="3.40.930.10">
    <property type="entry name" value="Mannitol-specific EII, Chain A"/>
    <property type="match status" value="1"/>
</dbReference>
<dbReference type="InterPro" id="IPR051541">
    <property type="entry name" value="PTS_SugarTrans_NitroReg"/>
</dbReference>
<dbReference type="EMBL" id="JQIF01000014">
    <property type="protein sequence ID" value="KGJ54540.1"/>
    <property type="molecule type" value="Genomic_DNA"/>
</dbReference>
<protein>
    <submittedName>
        <fullName evidence="2">PTS sorbitol transporter subunit IIB</fullName>
    </submittedName>
    <submittedName>
        <fullName evidence="3">PTS sugar transporter subunit IIA</fullName>
    </submittedName>
    <submittedName>
        <fullName evidence="4">PTS transporter subunit EIIA</fullName>
    </submittedName>
</protein>
<dbReference type="PANTHER" id="PTHR47738:SF2">
    <property type="entry name" value="PTS SYSTEM FRUCTOSE-LIKE EIIA COMPONENT"/>
    <property type="match status" value="1"/>
</dbReference>
<dbReference type="InterPro" id="IPR002178">
    <property type="entry name" value="PTS_EIIA_type-2_dom"/>
</dbReference>
<accession>A0A099IA29</accession>
<name>A0A099IA29_CLOIN</name>
<dbReference type="EMBL" id="WWTN01000004">
    <property type="protein sequence ID" value="MZH54815.1"/>
    <property type="molecule type" value="Genomic_DNA"/>
</dbReference>
<dbReference type="CDD" id="cd00211">
    <property type="entry name" value="PTS_IIA_fru"/>
    <property type="match status" value="1"/>
</dbReference>
<reference evidence="2 5" key="1">
    <citation type="submission" date="2014-08" db="EMBL/GenBank/DDBJ databases">
        <title>Clostridium innocuum, an unnegligible vancomycin-resistant pathogen causing extra-intestinal infections.</title>
        <authorList>
            <person name="Feng Y."/>
            <person name="Chiu C.-H."/>
        </authorList>
    </citation>
    <scope>NUCLEOTIDE SEQUENCE [LARGE SCALE GENOMIC DNA]</scope>
    <source>
        <strain evidence="2 5">AN88</strain>
    </source>
</reference>
<evidence type="ECO:0000313" key="4">
    <source>
        <dbReference type="EMBL" id="MZH54815.1"/>
    </source>
</evidence>
<evidence type="ECO:0000313" key="2">
    <source>
        <dbReference type="EMBL" id="KGJ54540.1"/>
    </source>
</evidence>
<comment type="caution">
    <text evidence="2">The sequence shown here is derived from an EMBL/GenBank/DDBJ whole genome shotgun (WGS) entry which is preliminary data.</text>
</comment>
<reference evidence="3" key="3">
    <citation type="journal article" date="2022" name="Clin. Infect. Dis.">
        <title>Association between Clostridium innocuum and antibiotic-associated diarrhea in adults and children: A cross-sectional study and comparative genomics analysis.</title>
        <authorList>
            <person name="Cherny K.E."/>
            <person name="Muscat E.B."/>
            <person name="Balaji A."/>
            <person name="Mukherjee J."/>
            <person name="Ozer E.A."/>
            <person name="Angarone M.P."/>
            <person name="Hauser A.R."/>
            <person name="Sichel J.S."/>
            <person name="Amponsah E."/>
            <person name="Kociolek L.K."/>
        </authorList>
    </citation>
    <scope>NUCLEOTIDE SEQUENCE</scope>
    <source>
        <strain evidence="3">NU1-AC-029v</strain>
    </source>
</reference>
<evidence type="ECO:0000259" key="1">
    <source>
        <dbReference type="PROSITE" id="PS51094"/>
    </source>
</evidence>
<dbReference type="PROSITE" id="PS51094">
    <property type="entry name" value="PTS_EIIA_TYPE_2"/>
    <property type="match status" value="1"/>
</dbReference>
<reference evidence="4" key="2">
    <citation type="journal article" date="2019" name="Nat. Med.">
        <title>A library of human gut bacterial isolates paired with longitudinal multiomics data enables mechanistic microbiome research.</title>
        <authorList>
            <person name="Poyet M."/>
            <person name="Groussin M."/>
            <person name="Gibbons S.M."/>
            <person name="Avila-Pacheco J."/>
            <person name="Jiang X."/>
            <person name="Kearney S.M."/>
            <person name="Perrotta A.R."/>
            <person name="Berdy B."/>
            <person name="Zhao S."/>
            <person name="Lieberman T.D."/>
            <person name="Swanson P.K."/>
            <person name="Smith M."/>
            <person name="Roesemann S."/>
            <person name="Alexander J.E."/>
            <person name="Rich S.A."/>
            <person name="Livny J."/>
            <person name="Vlamakis H."/>
            <person name="Clish C."/>
            <person name="Bullock K."/>
            <person name="Deik A."/>
            <person name="Scott J."/>
            <person name="Pierce K.A."/>
            <person name="Xavier R.J."/>
            <person name="Alm E.J."/>
        </authorList>
    </citation>
    <scope>NUCLEOTIDE SEQUENCE</scope>
    <source>
        <strain evidence="4">BIOML-A12</strain>
    </source>
</reference>
<keyword evidence="3" id="KW-0762">Sugar transport</keyword>
<evidence type="ECO:0000313" key="5">
    <source>
        <dbReference type="Proteomes" id="UP000030008"/>
    </source>
</evidence>
<dbReference type="Proteomes" id="UP001203972">
    <property type="component" value="Unassembled WGS sequence"/>
</dbReference>
<dbReference type="PROSITE" id="PS00372">
    <property type="entry name" value="PTS_EIIA_TYPE_2_HIS"/>
    <property type="match status" value="1"/>
</dbReference>
<dbReference type="SUPFAM" id="SSF55804">
    <property type="entry name" value="Phoshotransferase/anion transport protein"/>
    <property type="match status" value="1"/>
</dbReference>
<sequence>MFEPEIVKVSSTRFETKEEIITYLSQKAGHAKKIKNVKSYVDAVLDRESTASTAVGFGIAIPHGESDAVTETFVACLHLLHPVQWDHDEVDLVFMIGVPLSSRNKEHLRILAMLSRHLMKEAFRKELRKIRTDQEFYECIKFLEHEN</sequence>
<dbReference type="RefSeq" id="WP_008818203.1">
    <property type="nucleotide sequence ID" value="NZ_AP025565.1"/>
</dbReference>
<keyword evidence="3" id="KW-0813">Transport</keyword>
<gene>
    <name evidence="2" type="ORF">CIAN88_02630</name>
    <name evidence="4" type="ORF">GT664_03345</name>
    <name evidence="3" type="ORF">MKC95_15530</name>
</gene>
<dbReference type="Proteomes" id="UP000030008">
    <property type="component" value="Unassembled WGS sequence"/>
</dbReference>
<dbReference type="Pfam" id="PF00359">
    <property type="entry name" value="PTS_EIIA_2"/>
    <property type="match status" value="1"/>
</dbReference>